<dbReference type="SUPFAM" id="SSF56801">
    <property type="entry name" value="Acetyl-CoA synthetase-like"/>
    <property type="match status" value="1"/>
</dbReference>
<dbReference type="GO" id="GO:0031956">
    <property type="term" value="F:medium-chain fatty acid-CoA ligase activity"/>
    <property type="evidence" value="ECO:0007669"/>
    <property type="project" value="TreeGrafter"/>
</dbReference>
<accession>A0A4P9VYX7</accession>
<dbReference type="InterPro" id="IPR020845">
    <property type="entry name" value="AMP-binding_CS"/>
</dbReference>
<feature type="domain" description="AMP-dependent synthetase/ligase" evidence="3">
    <location>
        <begin position="22"/>
        <end position="351"/>
    </location>
</feature>
<feature type="non-terminal residue" evidence="4">
    <location>
        <position position="357"/>
    </location>
</feature>
<evidence type="ECO:0000313" key="5">
    <source>
        <dbReference type="Proteomes" id="UP000269721"/>
    </source>
</evidence>
<dbReference type="PROSITE" id="PS00455">
    <property type="entry name" value="AMP_BINDING"/>
    <property type="match status" value="1"/>
</dbReference>
<protein>
    <recommendedName>
        <fullName evidence="3">AMP-dependent synthetase/ligase domain-containing protein</fullName>
    </recommendedName>
</protein>
<keyword evidence="2" id="KW-0436">Ligase</keyword>
<comment type="similarity">
    <text evidence="1">Belongs to the ATP-dependent AMP-binding enzyme family.</text>
</comment>
<feature type="non-terminal residue" evidence="4">
    <location>
        <position position="1"/>
    </location>
</feature>
<organism evidence="4 5">
    <name type="scientific">Blyttiomyces helicus</name>
    <dbReference type="NCBI Taxonomy" id="388810"/>
    <lineage>
        <taxon>Eukaryota</taxon>
        <taxon>Fungi</taxon>
        <taxon>Fungi incertae sedis</taxon>
        <taxon>Chytridiomycota</taxon>
        <taxon>Chytridiomycota incertae sedis</taxon>
        <taxon>Chytridiomycetes</taxon>
        <taxon>Chytridiomycetes incertae sedis</taxon>
        <taxon>Blyttiomyces</taxon>
    </lineage>
</organism>
<dbReference type="EMBL" id="KZ999516">
    <property type="protein sequence ID" value="RKO85001.1"/>
    <property type="molecule type" value="Genomic_DNA"/>
</dbReference>
<reference evidence="5" key="1">
    <citation type="journal article" date="2018" name="Nat. Microbiol.">
        <title>Leveraging single-cell genomics to expand the fungal tree of life.</title>
        <authorList>
            <person name="Ahrendt S.R."/>
            <person name="Quandt C.A."/>
            <person name="Ciobanu D."/>
            <person name="Clum A."/>
            <person name="Salamov A."/>
            <person name="Andreopoulos B."/>
            <person name="Cheng J.F."/>
            <person name="Woyke T."/>
            <person name="Pelin A."/>
            <person name="Henrissat B."/>
            <person name="Reynolds N.K."/>
            <person name="Benny G.L."/>
            <person name="Smith M.E."/>
            <person name="James T.Y."/>
            <person name="Grigoriev I.V."/>
        </authorList>
    </citation>
    <scope>NUCLEOTIDE SEQUENCE [LARGE SCALE GENOMIC DNA]</scope>
</reference>
<evidence type="ECO:0000256" key="2">
    <source>
        <dbReference type="ARBA" id="ARBA00022598"/>
    </source>
</evidence>
<dbReference type="AlphaFoldDB" id="A0A4P9VYX7"/>
<evidence type="ECO:0000256" key="1">
    <source>
        <dbReference type="ARBA" id="ARBA00006432"/>
    </source>
</evidence>
<proteinExistence type="inferred from homology"/>
<dbReference type="InterPro" id="IPR000873">
    <property type="entry name" value="AMP-dep_synth/lig_dom"/>
</dbReference>
<dbReference type="OrthoDB" id="10253115at2759"/>
<dbReference type="PANTHER" id="PTHR43201">
    <property type="entry name" value="ACYL-COA SYNTHETASE"/>
    <property type="match status" value="1"/>
</dbReference>
<gene>
    <name evidence="4" type="ORF">BDK51DRAFT_2250</name>
</gene>
<keyword evidence="5" id="KW-1185">Reference proteome</keyword>
<dbReference type="Gene3D" id="3.40.50.980">
    <property type="match status" value="2"/>
</dbReference>
<dbReference type="Pfam" id="PF00501">
    <property type="entry name" value="AMP-binding"/>
    <property type="match status" value="1"/>
</dbReference>
<evidence type="ECO:0000259" key="3">
    <source>
        <dbReference type="Pfam" id="PF00501"/>
    </source>
</evidence>
<evidence type="ECO:0000313" key="4">
    <source>
        <dbReference type="EMBL" id="RKO85001.1"/>
    </source>
</evidence>
<sequence length="357" mass="38843">RLSHTIGSTREPLVTKTIGEYFRDQARTFGDRQALVVPPEGLRWTYTQFEREVEACAKGLLQMGLRKGDRLGIWMGNRSEWITLQYATSMIGVILVTINPAYRPNELESALRLSGCRALVMSPTFKSSNYLKMLRTVAPEFPPSLAGNLMSESLPDLRTVIVVDGARHPGAFAFHDLLDEGRGVRHDTIGPVLESCKKDEVCNIQFTSGTTGSPKAASLTHSNILNNGIAAGRAMRLTCEDILCVPVPLYHCFGIVLGNLAALSAGASVVYPAESYDPVATMQAVHDERCTGLHGVPTMFIGQMSLPNFSSFDVSSLRTGIMAGSVCPPETMKGVMQKLHMKDVVIGYGMTGESLRC</sequence>
<dbReference type="GO" id="GO:0006631">
    <property type="term" value="P:fatty acid metabolic process"/>
    <property type="evidence" value="ECO:0007669"/>
    <property type="project" value="TreeGrafter"/>
</dbReference>
<dbReference type="Proteomes" id="UP000269721">
    <property type="component" value="Unassembled WGS sequence"/>
</dbReference>
<name>A0A4P9VYX7_9FUNG</name>
<dbReference type="PANTHER" id="PTHR43201:SF5">
    <property type="entry name" value="MEDIUM-CHAIN ACYL-COA LIGASE ACSF2, MITOCHONDRIAL"/>
    <property type="match status" value="1"/>
</dbReference>